<dbReference type="Proteomes" id="UP001049176">
    <property type="component" value="Chromosome 1"/>
</dbReference>
<comment type="caution">
    <text evidence="1">The sequence shown here is derived from an EMBL/GenBank/DDBJ whole genome shotgun (WGS) entry which is preliminary data.</text>
</comment>
<dbReference type="RefSeq" id="XP_043015362.1">
    <property type="nucleotide sequence ID" value="XM_043146659.1"/>
</dbReference>
<dbReference type="AlphaFoldDB" id="A0A9P8AEQ5"/>
<dbReference type="GeneID" id="66069868"/>
<name>A0A9P8AEQ5_9AGAR</name>
<reference evidence="1" key="1">
    <citation type="journal article" date="2021" name="Genome Biol. Evol.">
        <title>The assembled and annotated genome of the fairy-ring fungus Marasmius oreades.</title>
        <authorList>
            <person name="Hiltunen M."/>
            <person name="Ament-Velasquez S.L."/>
            <person name="Johannesson H."/>
        </authorList>
    </citation>
    <scope>NUCLEOTIDE SEQUENCE</scope>
    <source>
        <strain evidence="1">03SP1</strain>
    </source>
</reference>
<organism evidence="1 2">
    <name type="scientific">Marasmius oreades</name>
    <name type="common">fairy-ring Marasmius</name>
    <dbReference type="NCBI Taxonomy" id="181124"/>
    <lineage>
        <taxon>Eukaryota</taxon>
        <taxon>Fungi</taxon>
        <taxon>Dikarya</taxon>
        <taxon>Basidiomycota</taxon>
        <taxon>Agaricomycotina</taxon>
        <taxon>Agaricomycetes</taxon>
        <taxon>Agaricomycetidae</taxon>
        <taxon>Agaricales</taxon>
        <taxon>Marasmiineae</taxon>
        <taxon>Marasmiaceae</taxon>
        <taxon>Marasmius</taxon>
    </lineage>
</organism>
<dbReference type="EMBL" id="CM032181">
    <property type="protein sequence ID" value="KAG7098892.1"/>
    <property type="molecule type" value="Genomic_DNA"/>
</dbReference>
<sequence length="132" mass="14671">MPKGHHEFIIRHFAKLDGLPNKSQQHYFKCNYCGDLPDSKGASIEHHDNALAHHIVSIEECPQADGSACSHAHCYMEEKKQGPSLKLNGSQAEASISSGKKRKVAMQGRLDRVVDIPMTEVQKGRADVKLLR</sequence>
<accession>A0A9P8AEQ5</accession>
<evidence type="ECO:0000313" key="1">
    <source>
        <dbReference type="EMBL" id="KAG7098892.1"/>
    </source>
</evidence>
<proteinExistence type="predicted"/>
<dbReference type="KEGG" id="more:E1B28_000792"/>
<dbReference type="OrthoDB" id="3049142at2759"/>
<keyword evidence="2" id="KW-1185">Reference proteome</keyword>
<gene>
    <name evidence="1" type="ORF">E1B28_000792</name>
</gene>
<evidence type="ECO:0000313" key="2">
    <source>
        <dbReference type="Proteomes" id="UP001049176"/>
    </source>
</evidence>
<protein>
    <submittedName>
        <fullName evidence="1">Uncharacterized protein</fullName>
    </submittedName>
</protein>